<evidence type="ECO:0000313" key="1">
    <source>
        <dbReference type="EMBL" id="MFL4471547.1"/>
    </source>
</evidence>
<evidence type="ECO:0008006" key="3">
    <source>
        <dbReference type="Google" id="ProtNLM"/>
    </source>
</evidence>
<dbReference type="RefSeq" id="WP_407594307.1">
    <property type="nucleotide sequence ID" value="NZ_JBHDIY010000002.1"/>
</dbReference>
<gene>
    <name evidence="1" type="ORF">ACERZ8_17300</name>
</gene>
<evidence type="ECO:0000313" key="2">
    <source>
        <dbReference type="Proteomes" id="UP001627408"/>
    </source>
</evidence>
<dbReference type="Proteomes" id="UP001627408">
    <property type="component" value="Unassembled WGS sequence"/>
</dbReference>
<dbReference type="Gene3D" id="3.40.50.150">
    <property type="entry name" value="Vaccinia Virus protein VP39"/>
    <property type="match status" value="1"/>
</dbReference>
<organism evidence="1 2">
    <name type="scientific">Tateyamaria armeniaca</name>
    <dbReference type="NCBI Taxonomy" id="2518930"/>
    <lineage>
        <taxon>Bacteria</taxon>
        <taxon>Pseudomonadati</taxon>
        <taxon>Pseudomonadota</taxon>
        <taxon>Alphaproteobacteria</taxon>
        <taxon>Rhodobacterales</taxon>
        <taxon>Roseobacteraceae</taxon>
        <taxon>Tateyamaria</taxon>
    </lineage>
</organism>
<name>A0ABW8UX83_9RHOB</name>
<comment type="caution">
    <text evidence="1">The sequence shown here is derived from an EMBL/GenBank/DDBJ whole genome shotgun (WGS) entry which is preliminary data.</text>
</comment>
<dbReference type="EMBL" id="JBHDIY010000002">
    <property type="protein sequence ID" value="MFL4471547.1"/>
    <property type="molecule type" value="Genomic_DNA"/>
</dbReference>
<proteinExistence type="predicted"/>
<protein>
    <recommendedName>
        <fullName evidence="3">DNA (cytosine-5-)-methyltransferase</fullName>
    </recommendedName>
</protein>
<dbReference type="InterPro" id="IPR029063">
    <property type="entry name" value="SAM-dependent_MTases_sf"/>
</dbReference>
<keyword evidence="2" id="KW-1185">Reference proteome</keyword>
<reference evidence="1 2" key="1">
    <citation type="submission" date="2024-08" db="EMBL/GenBank/DDBJ databases">
        <title>Tateyamaria sp. nov., isolated from marine algae.</title>
        <authorList>
            <person name="Choi B.J."/>
            <person name="Kim J.M."/>
            <person name="Lee J.K."/>
            <person name="Choi D.G."/>
            <person name="Bayburt H."/>
            <person name="Baek J.H."/>
            <person name="Han D.M."/>
            <person name="Jeon C.O."/>
        </authorList>
    </citation>
    <scope>NUCLEOTIDE SEQUENCE [LARGE SCALE GENOMIC DNA]</scope>
    <source>
        <strain evidence="1 2">KMU-156</strain>
    </source>
</reference>
<dbReference type="SUPFAM" id="SSF53335">
    <property type="entry name" value="S-adenosyl-L-methionine-dependent methyltransferases"/>
    <property type="match status" value="1"/>
</dbReference>
<accession>A0ABW8UX83</accession>
<sequence>MDLFAGAGGLSEGFVRAGCQPIAHVGSDSGAAYTLQTREAFHILKARGDLEPYTAYLSGQLSRHELYNSAFRSEPGSVINATIGKEGLTKIFLDSMP</sequence>